<name>A0A975H607_9BURK</name>
<protein>
    <submittedName>
        <fullName evidence="2">Uncharacterized protein</fullName>
    </submittedName>
</protein>
<keyword evidence="3" id="KW-1185">Reference proteome</keyword>
<reference evidence="2" key="1">
    <citation type="submission" date="2021-03" db="EMBL/GenBank/DDBJ databases">
        <title>Ottowia sp. 27C isolated from the cloaca of a Giant Asian pond turtle (Heosemys grandis).</title>
        <authorList>
            <person name="Spergser J."/>
            <person name="Busse H.-J."/>
        </authorList>
    </citation>
    <scope>NUCLEOTIDE SEQUENCE</scope>
    <source>
        <strain evidence="2">27C</strain>
    </source>
</reference>
<proteinExistence type="predicted"/>
<feature type="compositionally biased region" description="Low complexity" evidence="1">
    <location>
        <begin position="412"/>
        <end position="429"/>
    </location>
</feature>
<dbReference type="RefSeq" id="WP_208009260.1">
    <property type="nucleotide sequence ID" value="NZ_CP071796.1"/>
</dbReference>
<evidence type="ECO:0000313" key="2">
    <source>
        <dbReference type="EMBL" id="QTD45512.1"/>
    </source>
</evidence>
<evidence type="ECO:0000313" key="3">
    <source>
        <dbReference type="Proteomes" id="UP000663903"/>
    </source>
</evidence>
<dbReference type="EMBL" id="CP071796">
    <property type="protein sequence ID" value="QTD45512.1"/>
    <property type="molecule type" value="Genomic_DNA"/>
</dbReference>
<feature type="compositionally biased region" description="Acidic residues" evidence="1">
    <location>
        <begin position="470"/>
        <end position="486"/>
    </location>
</feature>
<organism evidence="2 3">
    <name type="scientific">Ottowia testudinis</name>
    <dbReference type="NCBI Taxonomy" id="2816950"/>
    <lineage>
        <taxon>Bacteria</taxon>
        <taxon>Pseudomonadati</taxon>
        <taxon>Pseudomonadota</taxon>
        <taxon>Betaproteobacteria</taxon>
        <taxon>Burkholderiales</taxon>
        <taxon>Comamonadaceae</taxon>
        <taxon>Ottowia</taxon>
    </lineage>
</organism>
<feature type="region of interest" description="Disordered" evidence="1">
    <location>
        <begin position="410"/>
        <end position="429"/>
    </location>
</feature>
<gene>
    <name evidence="2" type="ORF">J1M35_00860</name>
</gene>
<feature type="compositionally biased region" description="Gly residues" evidence="1">
    <location>
        <begin position="73"/>
        <end position="84"/>
    </location>
</feature>
<feature type="compositionally biased region" description="Basic and acidic residues" evidence="1">
    <location>
        <begin position="453"/>
        <end position="463"/>
    </location>
</feature>
<dbReference type="Proteomes" id="UP000663903">
    <property type="component" value="Chromosome"/>
</dbReference>
<feature type="region of interest" description="Disordered" evidence="1">
    <location>
        <begin position="442"/>
        <end position="498"/>
    </location>
</feature>
<accession>A0A975H607</accession>
<dbReference type="AlphaFoldDB" id="A0A975H607"/>
<dbReference type="KEGG" id="otd:J1M35_00860"/>
<feature type="region of interest" description="Disordered" evidence="1">
    <location>
        <begin position="1"/>
        <end position="104"/>
    </location>
</feature>
<evidence type="ECO:0000256" key="1">
    <source>
        <dbReference type="SAM" id="MobiDB-lite"/>
    </source>
</evidence>
<sequence length="672" mass="66810">MERQPGANDPAHHDPAPASHQKPPDDNPQATDRVTNPGGNTPQGNGPDGLGPPGHRLGQDGGGDGGAGRRPDLGGGAGAGGGSPLGRWAQGANGINVNTPGPVPQGMNNAAPGGPFQPGFTPQPGVGRPNAWVPANGQPNPLPLGATGANALPGVGTRPNALPPAGVPGVNVNGSFVPGTGARPGVVGQPMAGMAQPGMGVLAPIGAGAGAGIAGPSGLLLSKSLAQPLGAVMPLARQPANAPWTAPSQALNNPRAEAAAAALQGKPLASTTVMHTALPPAAPANPAAARAALAAPGSAQAVALAQAALAQVLGKVMAGQTTAGTGAVALAEAQLAVRASKLALTQAALAGGQAGGRAGTAALTAQPAAPGLRTGAGVALAPAAGTAARAGALGGSTQASRADQIQISTRRGAQAAGAGGEPAHATPLAGAPMPRALAAALARAPKLRKRGSHDRVEAVDRHTPRQQAPEMEDEDFWDGAGDEDDTAAFAGDTPGDADAQRQDAALAAAQHYRALHLWLAANDQRELLRELAAGRRVLLLAPPDKTHLRLIGHLLRPDAQQAPAPGATGRAWALAARWSATLPADAQWRVWRIRQGEDAAGVWHVGASQPDRHTPRLLAADDTGAPAAASVGEHIAFLELRRLRRLMGSQWTMTVLRVPVPLDDTGPPDGAG</sequence>
<feature type="compositionally biased region" description="Low complexity" evidence="1">
    <location>
        <begin position="36"/>
        <end position="45"/>
    </location>
</feature>